<accession>M1MXP8</accession>
<sequence>MIPADIDIDDLTRQLEEDSVAVGENHGGLEPALLDAVAYAEANDFGPLGVVVLDRTPPQTADLRDVAQDLQLATDLGTVLVRTPSSGAVVSEVHTRAELESAQHPFLGNPDIPAATHQFIDQVNAAGINWTLVTVLVLVVVVAVAAATACSALTARPHRAGSSAASSLEA</sequence>
<dbReference type="EMBL" id="CP003697">
    <property type="protein sequence ID" value="AGF72504.1"/>
    <property type="molecule type" value="Genomic_DNA"/>
</dbReference>
<name>M1MXP8_9CORY</name>
<reference evidence="2 3" key="1">
    <citation type="journal article" date="2012" name="Stand. Genomic Sci.">
        <title>Genome sequence of the halotolerant bacterium Corynebacterium halotolerans type strain YIM 70093(T) (= DSM 44683(T)).</title>
        <authorList>
            <person name="Ruckert C."/>
            <person name="Albersmeier A."/>
            <person name="Al-Dilaimi A."/>
            <person name="Niehaus K."/>
            <person name="Szczepanowski R."/>
            <person name="Kalinowski J."/>
        </authorList>
    </citation>
    <scope>NUCLEOTIDE SEQUENCE [LARGE SCALE GENOMIC DNA]</scope>
    <source>
        <strain evidence="2">YIM 70093</strain>
    </source>
</reference>
<evidence type="ECO:0000313" key="3">
    <source>
        <dbReference type="Proteomes" id="UP000011723"/>
    </source>
</evidence>
<dbReference type="RefSeq" id="WP_015400923.1">
    <property type="nucleotide sequence ID" value="NC_020302.1"/>
</dbReference>
<dbReference type="InterPro" id="IPR046498">
    <property type="entry name" value="Rv1476-like"/>
</dbReference>
<evidence type="ECO:0000256" key="1">
    <source>
        <dbReference type="SAM" id="Phobius"/>
    </source>
</evidence>
<keyword evidence="1" id="KW-0812">Transmembrane</keyword>
<keyword evidence="3" id="KW-1185">Reference proteome</keyword>
<dbReference type="Pfam" id="PF20381">
    <property type="entry name" value="Rv1476"/>
    <property type="match status" value="1"/>
</dbReference>
<evidence type="ECO:0000313" key="2">
    <source>
        <dbReference type="EMBL" id="AGF72504.1"/>
    </source>
</evidence>
<keyword evidence="1" id="KW-1133">Transmembrane helix</keyword>
<evidence type="ECO:0008006" key="4">
    <source>
        <dbReference type="Google" id="ProtNLM"/>
    </source>
</evidence>
<feature type="transmembrane region" description="Helical" evidence="1">
    <location>
        <begin position="130"/>
        <end position="153"/>
    </location>
</feature>
<dbReference type="STRING" id="1121362.A605_07510"/>
<dbReference type="eggNOG" id="ENOG5031GYN">
    <property type="taxonomic scope" value="Bacteria"/>
</dbReference>
<gene>
    <name evidence="2" type="ORF">A605_07510</name>
</gene>
<dbReference type="AlphaFoldDB" id="M1MXP8"/>
<organism evidence="2 3">
    <name type="scientific">Corynebacterium halotolerans YIM 70093 = DSM 44683</name>
    <dbReference type="NCBI Taxonomy" id="1121362"/>
    <lineage>
        <taxon>Bacteria</taxon>
        <taxon>Bacillati</taxon>
        <taxon>Actinomycetota</taxon>
        <taxon>Actinomycetes</taxon>
        <taxon>Mycobacteriales</taxon>
        <taxon>Corynebacteriaceae</taxon>
        <taxon>Corynebacterium</taxon>
    </lineage>
</organism>
<dbReference type="PATRIC" id="fig|1121362.3.peg.1515"/>
<keyword evidence="1" id="KW-0472">Membrane</keyword>
<protein>
    <recommendedName>
        <fullName evidence="4">1-deoxy-D-xylulose-5-phosphate synthase</fullName>
    </recommendedName>
</protein>
<dbReference type="HOGENOM" id="CLU_112366_1_0_11"/>
<dbReference type="Proteomes" id="UP000011723">
    <property type="component" value="Chromosome"/>
</dbReference>
<dbReference type="KEGG" id="chn:A605_07510"/>
<proteinExistence type="predicted"/>
<dbReference type="OrthoDB" id="4412029at2"/>